<keyword evidence="13" id="KW-1185">Reference proteome</keyword>
<dbReference type="GO" id="GO:0004746">
    <property type="term" value="F:riboflavin synthase activity"/>
    <property type="evidence" value="ECO:0007669"/>
    <property type="project" value="UniProtKB-UniRule"/>
</dbReference>
<gene>
    <name evidence="12" type="primary">ribE</name>
    <name evidence="12" type="ORF">JEOSCH030_00702</name>
</gene>
<keyword evidence="7" id="KW-0808">Transferase</keyword>
<dbReference type="Gene3D" id="2.40.30.20">
    <property type="match status" value="2"/>
</dbReference>
<proteinExistence type="predicted"/>
<feature type="domain" description="Lumazine-binding" evidence="11">
    <location>
        <begin position="97"/>
        <end position="193"/>
    </location>
</feature>
<evidence type="ECO:0000256" key="10">
    <source>
        <dbReference type="PROSITE-ProRule" id="PRU00524"/>
    </source>
</evidence>
<dbReference type="Proteomes" id="UP000521032">
    <property type="component" value="Unassembled WGS sequence"/>
</dbReference>
<evidence type="ECO:0000256" key="4">
    <source>
        <dbReference type="ARBA" id="ARBA00012827"/>
    </source>
</evidence>
<dbReference type="AlphaFoldDB" id="A0A6V7RAX6"/>
<dbReference type="CDD" id="cd00402">
    <property type="entry name" value="Riboflavin_synthase_like"/>
    <property type="match status" value="1"/>
</dbReference>
<keyword evidence="6" id="KW-0686">Riboflavin biosynthesis</keyword>
<evidence type="ECO:0000256" key="8">
    <source>
        <dbReference type="ARBA" id="ARBA00022737"/>
    </source>
</evidence>
<evidence type="ECO:0000256" key="7">
    <source>
        <dbReference type="ARBA" id="ARBA00022679"/>
    </source>
</evidence>
<feature type="repeat" description="Lumazine-binding" evidence="10">
    <location>
        <begin position="1"/>
        <end position="96"/>
    </location>
</feature>
<dbReference type="GO" id="GO:0009231">
    <property type="term" value="P:riboflavin biosynthetic process"/>
    <property type="evidence" value="ECO:0007669"/>
    <property type="project" value="UniProtKB-KW"/>
</dbReference>
<comment type="pathway">
    <text evidence="3">Cofactor biosynthesis; riboflavin biosynthesis; riboflavin from 2-hydroxy-3-oxobutyl phosphate and 5-amino-6-(D-ribitylamino)uracil: step 2/2.</text>
</comment>
<dbReference type="PANTHER" id="PTHR21098">
    <property type="entry name" value="RIBOFLAVIN SYNTHASE ALPHA CHAIN"/>
    <property type="match status" value="1"/>
</dbReference>
<dbReference type="RefSeq" id="WP_186086187.1">
    <property type="nucleotide sequence ID" value="NZ_BMDB01000002.1"/>
</dbReference>
<evidence type="ECO:0000256" key="2">
    <source>
        <dbReference type="ARBA" id="ARBA00002803"/>
    </source>
</evidence>
<dbReference type="InterPro" id="IPR023366">
    <property type="entry name" value="ATP_synth_asu-like_sf"/>
</dbReference>
<evidence type="ECO:0000313" key="12">
    <source>
        <dbReference type="EMBL" id="CAD2074427.1"/>
    </source>
</evidence>
<dbReference type="SUPFAM" id="SSF63380">
    <property type="entry name" value="Riboflavin synthase domain-like"/>
    <property type="match status" value="2"/>
</dbReference>
<feature type="repeat" description="Lumazine-binding" evidence="10">
    <location>
        <begin position="97"/>
        <end position="193"/>
    </location>
</feature>
<dbReference type="Pfam" id="PF00677">
    <property type="entry name" value="Lum_binding"/>
    <property type="match status" value="2"/>
</dbReference>
<dbReference type="EC" id="2.5.1.9" evidence="4 9"/>
<reference evidence="12 13" key="1">
    <citation type="submission" date="2020-07" db="EMBL/GenBank/DDBJ databases">
        <authorList>
            <person name="Criscuolo A."/>
        </authorList>
    </citation>
    <scope>NUCLEOTIDE SEQUENCE [LARGE SCALE GENOMIC DNA]</scope>
    <source>
        <strain evidence="13">CIP 111030</strain>
    </source>
</reference>
<organism evidence="12 13">
    <name type="scientific">Phocicoccus schoeneichii</name>
    <dbReference type="NCBI Taxonomy" id="1812261"/>
    <lineage>
        <taxon>Bacteria</taxon>
        <taxon>Bacillati</taxon>
        <taxon>Bacillota</taxon>
        <taxon>Bacilli</taxon>
        <taxon>Bacillales</taxon>
        <taxon>Salinicoccaceae</taxon>
        <taxon>Phocicoccus</taxon>
    </lineage>
</organism>
<evidence type="ECO:0000256" key="3">
    <source>
        <dbReference type="ARBA" id="ARBA00004887"/>
    </source>
</evidence>
<dbReference type="EMBL" id="CAJEWE010000007">
    <property type="protein sequence ID" value="CAD2074427.1"/>
    <property type="molecule type" value="Genomic_DNA"/>
</dbReference>
<dbReference type="FunFam" id="2.40.30.20:FF:000003">
    <property type="entry name" value="Riboflavin synthase, alpha subunit"/>
    <property type="match status" value="1"/>
</dbReference>
<protein>
    <recommendedName>
        <fullName evidence="5 9">Riboflavin synthase</fullName>
        <ecNumber evidence="4 9">2.5.1.9</ecNumber>
    </recommendedName>
</protein>
<comment type="function">
    <text evidence="2">Catalyzes the dismutation of two molecules of 6,7-dimethyl-8-ribityllumazine, resulting in the formation of riboflavin and 5-amino-6-(D-ribitylamino)uracil.</text>
</comment>
<evidence type="ECO:0000256" key="1">
    <source>
        <dbReference type="ARBA" id="ARBA00000968"/>
    </source>
</evidence>
<feature type="domain" description="Lumazine-binding" evidence="11">
    <location>
        <begin position="1"/>
        <end position="96"/>
    </location>
</feature>
<evidence type="ECO:0000256" key="6">
    <source>
        <dbReference type="ARBA" id="ARBA00022619"/>
    </source>
</evidence>
<evidence type="ECO:0000259" key="11">
    <source>
        <dbReference type="PROSITE" id="PS51177"/>
    </source>
</evidence>
<dbReference type="PANTHER" id="PTHR21098:SF12">
    <property type="entry name" value="RIBOFLAVIN SYNTHASE"/>
    <property type="match status" value="1"/>
</dbReference>
<dbReference type="InterPro" id="IPR026017">
    <property type="entry name" value="Lumazine-bd_dom"/>
</dbReference>
<accession>A0A6V7RAX6</accession>
<dbReference type="InterPro" id="IPR017938">
    <property type="entry name" value="Riboflavin_synthase-like_b-brl"/>
</dbReference>
<evidence type="ECO:0000256" key="9">
    <source>
        <dbReference type="NCBIfam" id="TIGR00187"/>
    </source>
</evidence>
<dbReference type="NCBIfam" id="TIGR00187">
    <property type="entry name" value="ribE"/>
    <property type="match status" value="1"/>
</dbReference>
<evidence type="ECO:0000313" key="13">
    <source>
        <dbReference type="Proteomes" id="UP000521032"/>
    </source>
</evidence>
<name>A0A6V7RAX6_9BACL</name>
<dbReference type="PIRSF" id="PIRSF000498">
    <property type="entry name" value="Riboflavin_syn_A"/>
    <property type="match status" value="1"/>
</dbReference>
<keyword evidence="8" id="KW-0677">Repeat</keyword>
<dbReference type="NCBIfam" id="NF009566">
    <property type="entry name" value="PRK13020.1"/>
    <property type="match status" value="1"/>
</dbReference>
<comment type="caution">
    <text evidence="12">The sequence shown here is derived from an EMBL/GenBank/DDBJ whole genome shotgun (WGS) entry which is preliminary data.</text>
</comment>
<dbReference type="NCBIfam" id="NF006767">
    <property type="entry name" value="PRK09289.1"/>
    <property type="match status" value="1"/>
</dbReference>
<dbReference type="PROSITE" id="PS51177">
    <property type="entry name" value="LUMAZINE_BIND"/>
    <property type="match status" value="2"/>
</dbReference>
<dbReference type="InterPro" id="IPR001783">
    <property type="entry name" value="Lumazine-bd"/>
</dbReference>
<evidence type="ECO:0000256" key="5">
    <source>
        <dbReference type="ARBA" id="ARBA00013950"/>
    </source>
</evidence>
<comment type="catalytic activity">
    <reaction evidence="1">
        <text>2 6,7-dimethyl-8-(1-D-ribityl)lumazine + H(+) = 5-amino-6-(D-ribitylamino)uracil + riboflavin</text>
        <dbReference type="Rhea" id="RHEA:20772"/>
        <dbReference type="ChEBI" id="CHEBI:15378"/>
        <dbReference type="ChEBI" id="CHEBI:15934"/>
        <dbReference type="ChEBI" id="CHEBI:57986"/>
        <dbReference type="ChEBI" id="CHEBI:58201"/>
        <dbReference type="EC" id="2.5.1.9"/>
    </reaction>
</comment>
<sequence>MFTGIVETTGVVTKKSTTNTLHTITIHANHFLENVQIGSSISVNGTCLTVTDFSTNTFTVDIMQETLQITTLKHLEIGKKVNLERALTPTSELGGHFVTGHVDGIGVIKDIESLNETKVITIEVDERLKSHLMNQGSITVDGISLTIFKVEDTRFKVHIIPETLRITTLNESHVDDTVNIETDMLIKYVDNILKNREVAVQ</sequence>